<accession>A0A7W7RLT6</accession>
<reference evidence="2 3" key="1">
    <citation type="submission" date="2020-08" db="EMBL/GenBank/DDBJ databases">
        <title>Sequencing the genomes of 1000 actinobacteria strains.</title>
        <authorList>
            <person name="Klenk H.-P."/>
        </authorList>
    </citation>
    <scope>NUCLEOTIDE SEQUENCE [LARGE SCALE GENOMIC DNA]</scope>
    <source>
        <strain evidence="2 3">DSM 102030</strain>
    </source>
</reference>
<gene>
    <name evidence="2" type="ORF">F4561_004728</name>
</gene>
<dbReference type="EMBL" id="JACHJT010000001">
    <property type="protein sequence ID" value="MBB4933908.1"/>
    <property type="molecule type" value="Genomic_DNA"/>
</dbReference>
<dbReference type="Proteomes" id="UP000523007">
    <property type="component" value="Unassembled WGS sequence"/>
</dbReference>
<feature type="region of interest" description="Disordered" evidence="1">
    <location>
        <begin position="73"/>
        <end position="108"/>
    </location>
</feature>
<evidence type="ECO:0000313" key="2">
    <source>
        <dbReference type="EMBL" id="MBB4933908.1"/>
    </source>
</evidence>
<feature type="compositionally biased region" description="Polar residues" evidence="1">
    <location>
        <begin position="74"/>
        <end position="86"/>
    </location>
</feature>
<evidence type="ECO:0000256" key="1">
    <source>
        <dbReference type="SAM" id="MobiDB-lite"/>
    </source>
</evidence>
<dbReference type="Pfam" id="PF18986">
    <property type="entry name" value="DUF5719"/>
    <property type="match status" value="1"/>
</dbReference>
<dbReference type="AlphaFoldDB" id="A0A7W7RLT6"/>
<proteinExistence type="predicted"/>
<name>A0A7W7RLT6_9ACTN</name>
<dbReference type="RefSeq" id="WP_184581551.1">
    <property type="nucleotide sequence ID" value="NZ_JACHJT010000001.1"/>
</dbReference>
<evidence type="ECO:0000313" key="3">
    <source>
        <dbReference type="Proteomes" id="UP000523007"/>
    </source>
</evidence>
<dbReference type="InterPro" id="IPR043777">
    <property type="entry name" value="DUF5719"/>
</dbReference>
<feature type="region of interest" description="Disordered" evidence="1">
    <location>
        <begin position="245"/>
        <end position="268"/>
    </location>
</feature>
<sequence>MRLLVENRFALLGLVMVALAALFGVASALGATGAGTGGGVAEDPEVVEVESATRACPAPRGDDRASELAAFAPGNQQETGSLSVAENSGDDDRLGTAERMGQPWSEDTTDADRFSVARAEDGFATGLEVAQITLGEDDPYATEVRCVDPSVSTWFTAPGGEALQGTQLLLSNVDDDPATVSVDIYAPDGPVLAEETRGISIDPHDDEDISLTHLVEDTESIAVHVRSSKGRVGASLFAERTDLGQDWVPPTTEPAKRHVIPGVPEGGGTRRLVVATPDDEPATVSARVLTPDGEVEHESLDDLSVPPAASAMMSLEGPMEQQPGTVVVESDRPVAAGVAMERDSGEDTSYTAATAPLEGPLSTTAVVPANPEDTQSKLLFGAPKSNASVVVTAFGEEGAQGESQQVDIEAGHTLVAEVPSPEDAHALAIQVPEDSGPVYGARELTQSSDDDRATSTVPLRPAPTEVALPAVSDSLTSAVP</sequence>
<protein>
    <submittedName>
        <fullName evidence="2">Uncharacterized protein</fullName>
    </submittedName>
</protein>
<comment type="caution">
    <text evidence="2">The sequence shown here is derived from an EMBL/GenBank/DDBJ whole genome shotgun (WGS) entry which is preliminary data.</text>
</comment>
<organism evidence="2 3">
    <name type="scientific">Lipingzhangella halophila</name>
    <dbReference type="NCBI Taxonomy" id="1783352"/>
    <lineage>
        <taxon>Bacteria</taxon>
        <taxon>Bacillati</taxon>
        <taxon>Actinomycetota</taxon>
        <taxon>Actinomycetes</taxon>
        <taxon>Streptosporangiales</taxon>
        <taxon>Nocardiopsidaceae</taxon>
        <taxon>Lipingzhangella</taxon>
    </lineage>
</organism>
<feature type="region of interest" description="Disordered" evidence="1">
    <location>
        <begin position="433"/>
        <end position="480"/>
    </location>
</feature>
<keyword evidence="3" id="KW-1185">Reference proteome</keyword>